<protein>
    <submittedName>
        <fullName evidence="2">Cysteine rich repeat-containing protein</fullName>
    </submittedName>
</protein>
<keyword evidence="1" id="KW-0732">Signal</keyword>
<dbReference type="Pfam" id="PF00839">
    <property type="entry name" value="Cys_rich_FGFR"/>
    <property type="match status" value="1"/>
</dbReference>
<proteinExistence type="predicted"/>
<dbReference type="AlphaFoldDB" id="A0A1M6Y706"/>
<feature type="chain" id="PRO_5030031622" evidence="1">
    <location>
        <begin position="21"/>
        <end position="74"/>
    </location>
</feature>
<dbReference type="RefSeq" id="WP_074820265.1">
    <property type="nucleotide sequence ID" value="NZ_FNTI01000001.1"/>
</dbReference>
<name>A0A1M6Y706_9BRAD</name>
<reference evidence="2 3" key="1">
    <citation type="submission" date="2016-10" db="EMBL/GenBank/DDBJ databases">
        <authorList>
            <person name="de Groot N.N."/>
        </authorList>
    </citation>
    <scope>NUCLEOTIDE SEQUENCE [LARGE SCALE GENOMIC DNA]</scope>
    <source>
        <strain evidence="2 3">GAS522</strain>
    </source>
</reference>
<organism evidence="2 3">
    <name type="scientific">Bradyrhizobium lablabi</name>
    <dbReference type="NCBI Taxonomy" id="722472"/>
    <lineage>
        <taxon>Bacteria</taxon>
        <taxon>Pseudomonadati</taxon>
        <taxon>Pseudomonadota</taxon>
        <taxon>Alphaproteobacteria</taxon>
        <taxon>Hyphomicrobiales</taxon>
        <taxon>Nitrobacteraceae</taxon>
        <taxon>Bradyrhizobium</taxon>
    </lineage>
</organism>
<sequence length="74" mass="7938">MHRAILIAAALLCVSQTAFAQELTAEQRDACKGDYEKYCKSVVPGGGRIIACLAKETDKLAPACKKVLEAAEKK</sequence>
<dbReference type="Proteomes" id="UP000183208">
    <property type="component" value="Unassembled WGS sequence"/>
</dbReference>
<dbReference type="InterPro" id="IPR001893">
    <property type="entry name" value="Cys-rich_GLG1_repeat"/>
</dbReference>
<gene>
    <name evidence="2" type="ORF">SAMN05444171_3046</name>
</gene>
<dbReference type="EMBL" id="FNTI01000001">
    <property type="protein sequence ID" value="SED07307.1"/>
    <property type="molecule type" value="Genomic_DNA"/>
</dbReference>
<dbReference type="OrthoDB" id="7060861at2"/>
<feature type="signal peptide" evidence="1">
    <location>
        <begin position="1"/>
        <end position="20"/>
    </location>
</feature>
<accession>A0A1M6Y706</accession>
<evidence type="ECO:0000313" key="2">
    <source>
        <dbReference type="EMBL" id="SED07307.1"/>
    </source>
</evidence>
<evidence type="ECO:0000256" key="1">
    <source>
        <dbReference type="SAM" id="SignalP"/>
    </source>
</evidence>
<dbReference type="GO" id="GO:0016020">
    <property type="term" value="C:membrane"/>
    <property type="evidence" value="ECO:0007669"/>
    <property type="project" value="InterPro"/>
</dbReference>
<evidence type="ECO:0000313" key="3">
    <source>
        <dbReference type="Proteomes" id="UP000183208"/>
    </source>
</evidence>